<dbReference type="GO" id="GO:0016491">
    <property type="term" value="F:oxidoreductase activity"/>
    <property type="evidence" value="ECO:0007669"/>
    <property type="project" value="UniProtKB-KW"/>
</dbReference>
<dbReference type="AlphaFoldDB" id="A0A0S3PQQ5"/>
<keyword evidence="6" id="KW-1185">Reference proteome</keyword>
<evidence type="ECO:0000259" key="4">
    <source>
        <dbReference type="SMART" id="SM00822"/>
    </source>
</evidence>
<proteinExistence type="inferred from homology"/>
<comment type="similarity">
    <text evidence="1 3">Belongs to the short-chain dehydrogenases/reductases (SDR) family.</text>
</comment>
<dbReference type="OrthoDB" id="9793825at2"/>
<dbReference type="Pfam" id="PF00106">
    <property type="entry name" value="adh_short"/>
    <property type="match status" value="1"/>
</dbReference>
<sequence length="269" mass="29157">MNLNDKTAVITGAASGIGQATAVSLARRGCHVALVDINADKLDETERMIASNRVRVSQHRLDVADRDAVAAFPAEVLKAHPGVDVLMNNAGVALGGSFEQTREEDFDWLFEINFSGVVRMTRAFMPELRKSNEARIVNVSSIYGIIAPPGQTAYSAAKFAVRGFSNALREELAGSTIGVSVVHPGGIATQIAEQARMSDLISAEEAAVRKERARKMLKMPPAEAGEIIAKGIERNAERILVGTDAKVLSLIERLMPVRNWKLINRLLSR</sequence>
<dbReference type="PRINTS" id="PR00081">
    <property type="entry name" value="GDHRDH"/>
</dbReference>
<evidence type="ECO:0000256" key="1">
    <source>
        <dbReference type="ARBA" id="ARBA00006484"/>
    </source>
</evidence>
<dbReference type="Proteomes" id="UP000236884">
    <property type="component" value="Chromosome"/>
</dbReference>
<dbReference type="FunFam" id="3.40.50.720:FF:000084">
    <property type="entry name" value="Short-chain dehydrogenase reductase"/>
    <property type="match status" value="1"/>
</dbReference>
<dbReference type="Gene3D" id="3.40.50.720">
    <property type="entry name" value="NAD(P)-binding Rossmann-like Domain"/>
    <property type="match status" value="1"/>
</dbReference>
<dbReference type="PRINTS" id="PR00080">
    <property type="entry name" value="SDRFAMILY"/>
</dbReference>
<dbReference type="InterPro" id="IPR020904">
    <property type="entry name" value="Sc_DH/Rdtase_CS"/>
</dbReference>
<dbReference type="EC" id="1.-.-.-" evidence="5"/>
<dbReference type="KEGG" id="vgo:GJW-30_1_00726"/>
<dbReference type="PANTHER" id="PTHR44196">
    <property type="entry name" value="DEHYDROGENASE/REDUCTASE SDR FAMILY MEMBER 7B"/>
    <property type="match status" value="1"/>
</dbReference>
<dbReference type="EMBL" id="AP014946">
    <property type="protein sequence ID" value="BAT58204.1"/>
    <property type="molecule type" value="Genomic_DNA"/>
</dbReference>
<evidence type="ECO:0000313" key="6">
    <source>
        <dbReference type="Proteomes" id="UP000236884"/>
    </source>
</evidence>
<dbReference type="SUPFAM" id="SSF51735">
    <property type="entry name" value="NAD(P)-binding Rossmann-fold domains"/>
    <property type="match status" value="1"/>
</dbReference>
<protein>
    <submittedName>
        <fullName evidence="5">Putative oxidoreductase SadH</fullName>
        <ecNumber evidence="5">1.-.-.-</ecNumber>
    </submittedName>
</protein>
<organism evidence="5 6">
    <name type="scientific">Variibacter gotjawalensis</name>
    <dbReference type="NCBI Taxonomy" id="1333996"/>
    <lineage>
        <taxon>Bacteria</taxon>
        <taxon>Pseudomonadati</taxon>
        <taxon>Pseudomonadota</taxon>
        <taxon>Alphaproteobacteria</taxon>
        <taxon>Hyphomicrobiales</taxon>
        <taxon>Nitrobacteraceae</taxon>
        <taxon>Variibacter</taxon>
    </lineage>
</organism>
<evidence type="ECO:0000313" key="5">
    <source>
        <dbReference type="EMBL" id="BAT58204.1"/>
    </source>
</evidence>
<reference evidence="5 6" key="1">
    <citation type="submission" date="2015-08" db="EMBL/GenBank/DDBJ databases">
        <title>Investigation of the bacterial diversity of lava forest soil.</title>
        <authorList>
            <person name="Lee J.S."/>
        </authorList>
    </citation>
    <scope>NUCLEOTIDE SEQUENCE [LARGE SCALE GENOMIC DNA]</scope>
    <source>
        <strain evidence="5 6">GJW-30</strain>
    </source>
</reference>
<dbReference type="InterPro" id="IPR002347">
    <property type="entry name" value="SDR_fam"/>
</dbReference>
<dbReference type="SMART" id="SM00822">
    <property type="entry name" value="PKS_KR"/>
    <property type="match status" value="1"/>
</dbReference>
<dbReference type="CDD" id="cd05233">
    <property type="entry name" value="SDR_c"/>
    <property type="match status" value="1"/>
</dbReference>
<dbReference type="InterPro" id="IPR057326">
    <property type="entry name" value="KR_dom"/>
</dbReference>
<dbReference type="PANTHER" id="PTHR44196:SF1">
    <property type="entry name" value="DEHYDROGENASE_REDUCTASE SDR FAMILY MEMBER 7B"/>
    <property type="match status" value="1"/>
</dbReference>
<keyword evidence="2 5" id="KW-0560">Oxidoreductase</keyword>
<evidence type="ECO:0000256" key="3">
    <source>
        <dbReference type="RuleBase" id="RU000363"/>
    </source>
</evidence>
<feature type="domain" description="Ketoreductase" evidence="4">
    <location>
        <begin position="6"/>
        <end position="190"/>
    </location>
</feature>
<dbReference type="PROSITE" id="PS00061">
    <property type="entry name" value="ADH_SHORT"/>
    <property type="match status" value="1"/>
</dbReference>
<dbReference type="GO" id="GO:0016020">
    <property type="term" value="C:membrane"/>
    <property type="evidence" value="ECO:0007669"/>
    <property type="project" value="TreeGrafter"/>
</dbReference>
<name>A0A0S3PQQ5_9BRAD</name>
<gene>
    <name evidence="5" type="primary">sadH</name>
    <name evidence="5" type="ORF">GJW-30_1_00726</name>
</gene>
<dbReference type="InterPro" id="IPR036291">
    <property type="entry name" value="NAD(P)-bd_dom_sf"/>
</dbReference>
<accession>A0A0S3PQQ5</accession>
<evidence type="ECO:0000256" key="2">
    <source>
        <dbReference type="ARBA" id="ARBA00023002"/>
    </source>
</evidence>
<dbReference type="RefSeq" id="WP_096351754.1">
    <property type="nucleotide sequence ID" value="NZ_AP014946.1"/>
</dbReference>